<sequence>MKKSLKFITVLLVLMLAISAFAVGCSSTSDAPAGQNEGGEGNTAGNDFPTKPIDVIVSFGAGGGTDVGARILLPYVEKELGVPINVINKPGAGGWVGWADLVNENPDGYTLGYINTPAIITGYLNPNNNRRNTIDDFDLISNHVTDYNVIAVKADDNRFENIDDVIKLAQETELTATSTGIGTDNHIAILTLNNELGTNFTTVQMGGGNEIYAAVLGGHVDVLISNVGEATAGHNSGDIRILAVLAPERVDFIPDVPTLEEAGYGEIYGYSARGIAAPKDMDPAILEKITDAFAKAMEDEDHIRRMAEMGLQVNAVYGDEYYNQVKQVEENIKHISDLLGW</sequence>
<dbReference type="AlphaFoldDB" id="A0A1I0CC02"/>
<protein>
    <submittedName>
        <fullName evidence="3">Tripartite-type tricarboxylate transporter, receptor component TctC</fullName>
    </submittedName>
</protein>
<organism evidence="3 4">
    <name type="scientific">Natronincola peptidivorans</name>
    <dbReference type="NCBI Taxonomy" id="426128"/>
    <lineage>
        <taxon>Bacteria</taxon>
        <taxon>Bacillati</taxon>
        <taxon>Bacillota</taxon>
        <taxon>Clostridia</taxon>
        <taxon>Peptostreptococcales</taxon>
        <taxon>Natronincolaceae</taxon>
        <taxon>Natronincola</taxon>
    </lineage>
</organism>
<dbReference type="PROSITE" id="PS51257">
    <property type="entry name" value="PROKAR_LIPOPROTEIN"/>
    <property type="match status" value="1"/>
</dbReference>
<feature type="chain" id="PRO_5038532862" evidence="2">
    <location>
        <begin position="23"/>
        <end position="341"/>
    </location>
</feature>
<dbReference type="SUPFAM" id="SSF53850">
    <property type="entry name" value="Periplasmic binding protein-like II"/>
    <property type="match status" value="1"/>
</dbReference>
<gene>
    <name evidence="3" type="ORF">SAMN05660297_01573</name>
</gene>
<feature type="signal peptide" evidence="2">
    <location>
        <begin position="1"/>
        <end position="22"/>
    </location>
</feature>
<evidence type="ECO:0000256" key="2">
    <source>
        <dbReference type="SAM" id="SignalP"/>
    </source>
</evidence>
<dbReference type="Gene3D" id="3.40.190.150">
    <property type="entry name" value="Bordetella uptake gene, domain 1"/>
    <property type="match status" value="1"/>
</dbReference>
<dbReference type="Pfam" id="PF03401">
    <property type="entry name" value="TctC"/>
    <property type="match status" value="1"/>
</dbReference>
<dbReference type="PANTHER" id="PTHR42928:SF5">
    <property type="entry name" value="BLR1237 PROTEIN"/>
    <property type="match status" value="1"/>
</dbReference>
<dbReference type="Gene3D" id="3.40.190.10">
    <property type="entry name" value="Periplasmic binding protein-like II"/>
    <property type="match status" value="1"/>
</dbReference>
<keyword evidence="4" id="KW-1185">Reference proteome</keyword>
<evidence type="ECO:0000313" key="3">
    <source>
        <dbReference type="EMBL" id="SET16783.1"/>
    </source>
</evidence>
<keyword evidence="2" id="KW-0732">Signal</keyword>
<dbReference type="InterPro" id="IPR005064">
    <property type="entry name" value="BUG"/>
</dbReference>
<evidence type="ECO:0000313" key="4">
    <source>
        <dbReference type="Proteomes" id="UP000199568"/>
    </source>
</evidence>
<dbReference type="OrthoDB" id="8881899at2"/>
<dbReference type="CDD" id="cd07012">
    <property type="entry name" value="PBP2_Bug_TTT"/>
    <property type="match status" value="1"/>
</dbReference>
<keyword evidence="3" id="KW-0675">Receptor</keyword>
<evidence type="ECO:0000256" key="1">
    <source>
        <dbReference type="ARBA" id="ARBA00006987"/>
    </source>
</evidence>
<name>A0A1I0CC02_9FIRM</name>
<comment type="similarity">
    <text evidence="1">Belongs to the UPF0065 (bug) family.</text>
</comment>
<dbReference type="Proteomes" id="UP000199568">
    <property type="component" value="Unassembled WGS sequence"/>
</dbReference>
<dbReference type="STRING" id="426128.SAMN05660297_01573"/>
<reference evidence="3 4" key="1">
    <citation type="submission" date="2016-10" db="EMBL/GenBank/DDBJ databases">
        <authorList>
            <person name="de Groot N.N."/>
        </authorList>
    </citation>
    <scope>NUCLEOTIDE SEQUENCE [LARGE SCALE GENOMIC DNA]</scope>
    <source>
        <strain evidence="3 4">DSM 18979</strain>
    </source>
</reference>
<dbReference type="RefSeq" id="WP_090441857.1">
    <property type="nucleotide sequence ID" value="NZ_FOHU01000005.1"/>
</dbReference>
<dbReference type="PIRSF" id="PIRSF017082">
    <property type="entry name" value="YflP"/>
    <property type="match status" value="1"/>
</dbReference>
<dbReference type="InterPro" id="IPR042100">
    <property type="entry name" value="Bug_dom1"/>
</dbReference>
<proteinExistence type="inferred from homology"/>
<dbReference type="EMBL" id="FOHU01000005">
    <property type="protein sequence ID" value="SET16783.1"/>
    <property type="molecule type" value="Genomic_DNA"/>
</dbReference>
<dbReference type="PANTHER" id="PTHR42928">
    <property type="entry name" value="TRICARBOXYLATE-BINDING PROTEIN"/>
    <property type="match status" value="1"/>
</dbReference>
<accession>A0A1I0CC02</accession>